<sequence>MSTMECVGYAPEKFGRLADPGEWQGTPQDCQSHTIDRQS</sequence>
<accession>A0ABQ0IW06</accession>
<evidence type="ECO:0000256" key="1">
    <source>
        <dbReference type="SAM" id="MobiDB-lite"/>
    </source>
</evidence>
<dbReference type="Proteomes" id="UP000018209">
    <property type="component" value="Unassembled WGS sequence"/>
</dbReference>
<comment type="caution">
    <text evidence="2">The sequence shown here is derived from an EMBL/GenBank/DDBJ whole genome shotgun (WGS) entry which is preliminary data.</text>
</comment>
<gene>
    <name evidence="2" type="ORF">NBRC3257_1396</name>
</gene>
<reference evidence="2 3" key="1">
    <citation type="submission" date="2013-08" db="EMBL/GenBank/DDBJ databases">
        <title>Gluconobacter thailandicus NBRC 3257 whole genome sequence.</title>
        <authorList>
            <person name="Matsutani M."/>
            <person name="Yakushi T."/>
            <person name="Matsushita K."/>
        </authorList>
    </citation>
    <scope>NUCLEOTIDE SEQUENCE [LARGE SCALE GENOMIC DNA]</scope>
    <source>
        <strain evidence="2 3">NBRC 3257</strain>
    </source>
</reference>
<feature type="region of interest" description="Disordered" evidence="1">
    <location>
        <begin position="16"/>
        <end position="39"/>
    </location>
</feature>
<dbReference type="EMBL" id="BASM01000016">
    <property type="protein sequence ID" value="GAD26397.1"/>
    <property type="molecule type" value="Genomic_DNA"/>
</dbReference>
<keyword evidence="3" id="KW-1185">Reference proteome</keyword>
<protein>
    <submittedName>
        <fullName evidence="2">Uncharacterized protein</fullName>
    </submittedName>
</protein>
<organism evidence="2 3">
    <name type="scientific">Gluconobacter thailandicus NBRC 3257</name>
    <dbReference type="NCBI Taxonomy" id="1381097"/>
    <lineage>
        <taxon>Bacteria</taxon>
        <taxon>Pseudomonadati</taxon>
        <taxon>Pseudomonadota</taxon>
        <taxon>Alphaproteobacteria</taxon>
        <taxon>Acetobacterales</taxon>
        <taxon>Acetobacteraceae</taxon>
        <taxon>Gluconobacter</taxon>
    </lineage>
</organism>
<evidence type="ECO:0000313" key="2">
    <source>
        <dbReference type="EMBL" id="GAD26397.1"/>
    </source>
</evidence>
<proteinExistence type="predicted"/>
<evidence type="ECO:0000313" key="3">
    <source>
        <dbReference type="Proteomes" id="UP000018209"/>
    </source>
</evidence>
<name>A0ABQ0IW06_GLUTH</name>